<dbReference type="RefSeq" id="WP_180702330.1">
    <property type="nucleotide sequence ID" value="NZ_CAONDH010000004.1"/>
</dbReference>
<dbReference type="CDD" id="cd05658">
    <property type="entry name" value="M18_DAP"/>
    <property type="match status" value="1"/>
</dbReference>
<evidence type="ECO:0000256" key="2">
    <source>
        <dbReference type="ARBA" id="ARBA00008290"/>
    </source>
</evidence>
<reference evidence="11 12" key="1">
    <citation type="submission" date="2014-04" db="EMBL/GenBank/DDBJ databases">
        <authorList>
            <person name="Hornung B.V."/>
        </authorList>
    </citation>
    <scope>NUCLEOTIDE SEQUENCE [LARGE SCALE GENOMIC DNA]</scope>
    <source>
        <strain evidence="11 12">CRIB</strain>
    </source>
</reference>
<evidence type="ECO:0000256" key="1">
    <source>
        <dbReference type="ARBA" id="ARBA00001947"/>
    </source>
</evidence>
<keyword evidence="6 9" id="KW-0378">Hydrolase</keyword>
<dbReference type="SUPFAM" id="SSF101821">
    <property type="entry name" value="Aminopeptidase/glucanase lid domain"/>
    <property type="match status" value="1"/>
</dbReference>
<evidence type="ECO:0000256" key="8">
    <source>
        <dbReference type="ARBA" id="ARBA00023049"/>
    </source>
</evidence>
<evidence type="ECO:0000256" key="3">
    <source>
        <dbReference type="ARBA" id="ARBA00022438"/>
    </source>
</evidence>
<dbReference type="SUPFAM" id="SSF53187">
    <property type="entry name" value="Zn-dependent exopeptidases"/>
    <property type="match status" value="1"/>
</dbReference>
<evidence type="ECO:0000313" key="12">
    <source>
        <dbReference type="Proteomes" id="UP000245622"/>
    </source>
</evidence>
<dbReference type="PANTHER" id="PTHR28570:SF3">
    <property type="entry name" value="ASPARTYL AMINOPEPTIDASE"/>
    <property type="match status" value="1"/>
</dbReference>
<evidence type="ECO:0000256" key="7">
    <source>
        <dbReference type="ARBA" id="ARBA00022833"/>
    </source>
</evidence>
<dbReference type="PRINTS" id="PR00932">
    <property type="entry name" value="AMINO1PTASE"/>
</dbReference>
<keyword evidence="12" id="KW-1185">Reference proteome</keyword>
<comment type="similarity">
    <text evidence="2 9">Belongs to the peptidase M18 family.</text>
</comment>
<dbReference type="GO" id="GO:0008237">
    <property type="term" value="F:metallopeptidase activity"/>
    <property type="evidence" value="ECO:0007669"/>
    <property type="project" value="UniProtKB-KW"/>
</dbReference>
<evidence type="ECO:0000256" key="9">
    <source>
        <dbReference type="RuleBase" id="RU004386"/>
    </source>
</evidence>
<proteinExistence type="inferred from homology"/>
<dbReference type="Proteomes" id="UP000245622">
    <property type="component" value="Chromosome 1"/>
</dbReference>
<dbReference type="GO" id="GO:0006508">
    <property type="term" value="P:proteolysis"/>
    <property type="evidence" value="ECO:0007669"/>
    <property type="project" value="UniProtKB-KW"/>
</dbReference>
<dbReference type="InterPro" id="IPR001948">
    <property type="entry name" value="Peptidase_M18"/>
</dbReference>
<keyword evidence="3 9" id="KW-0031">Aminopeptidase</keyword>
<evidence type="ECO:0000313" key="11">
    <source>
        <dbReference type="EMBL" id="CED94838.1"/>
    </source>
</evidence>
<dbReference type="EMBL" id="LN555523">
    <property type="protein sequence ID" value="CED94838.1"/>
    <property type="molecule type" value="Genomic_DNA"/>
</dbReference>
<dbReference type="EC" id="3.4.11.-" evidence="10"/>
<keyword evidence="5 9" id="KW-0479">Metal-binding</keyword>
<dbReference type="GO" id="GO:0004177">
    <property type="term" value="F:aminopeptidase activity"/>
    <property type="evidence" value="ECO:0007669"/>
    <property type="project" value="UniProtKB-KW"/>
</dbReference>
<sequence length="432" mass="48099">MNSKKFARNLIDFIYNSPTAFHAVSTSKELLDANGFIELDSCKMWDVKVGGKYYITKNSSAIVAFTVNSDNIEKEGFRIIGSHSDSPSFRIKPNAEIEAEKSYLKLNTECYGGPILSTWLDRPLGVAGRVIIRTDNILKPKEVIVNLDKPICIIPNLAIHMNRSVNEGYAFNKQKDLLPLVGLLNDSLEKDNFLIKELQNRLGIDIEDIIDFDLFLYEFEKGCLMGANEEFISSGRLDNLAMAHASLNALINADGNKGINIVAVFDNEEVGSSTKQGADSNMLLNILERICISLGKTREEFFTSMYSSFMISSDLAHAVHPNIPEKHDPTNRPVMGKGPVIKINANQAYTSDAYSISIYKSICKESGVKYQEFVNRSDERGGSTIGPISSTHIDIPSVDVGTPILAMHSIRELGSVDDHYSIYKTFHKFYEI</sequence>
<accession>A0A1V1I3P7</accession>
<gene>
    <name evidence="11" type="ORF">CRIB_2237</name>
</gene>
<dbReference type="PANTHER" id="PTHR28570">
    <property type="entry name" value="ASPARTYL AMINOPEPTIDASE"/>
    <property type="match status" value="1"/>
</dbReference>
<comment type="cofactor">
    <cofactor evidence="1 10">
        <name>Zn(2+)</name>
        <dbReference type="ChEBI" id="CHEBI:29105"/>
    </cofactor>
</comment>
<dbReference type="InterPro" id="IPR023358">
    <property type="entry name" value="Peptidase_M18_dom2"/>
</dbReference>
<dbReference type="KEGG" id="ril:CRIB_2237"/>
<dbReference type="AlphaFoldDB" id="A0A1V1I3P7"/>
<keyword evidence="4 9" id="KW-0645">Protease</keyword>
<dbReference type="Pfam" id="PF02127">
    <property type="entry name" value="Peptidase_M18"/>
    <property type="match status" value="1"/>
</dbReference>
<evidence type="ECO:0000256" key="10">
    <source>
        <dbReference type="RuleBase" id="RU004387"/>
    </source>
</evidence>
<organism evidence="11 12">
    <name type="scientific">Romboutsia ilealis</name>
    <dbReference type="NCBI Taxonomy" id="1115758"/>
    <lineage>
        <taxon>Bacteria</taxon>
        <taxon>Bacillati</taxon>
        <taxon>Bacillota</taxon>
        <taxon>Clostridia</taxon>
        <taxon>Peptostreptococcales</taxon>
        <taxon>Peptostreptococcaceae</taxon>
        <taxon>Romboutsia</taxon>
    </lineage>
</organism>
<evidence type="ECO:0000256" key="4">
    <source>
        <dbReference type="ARBA" id="ARBA00022670"/>
    </source>
</evidence>
<keyword evidence="8 9" id="KW-0482">Metalloprotease</keyword>
<dbReference type="Gene3D" id="3.40.630.10">
    <property type="entry name" value="Zn peptidases"/>
    <property type="match status" value="1"/>
</dbReference>
<evidence type="ECO:0000256" key="5">
    <source>
        <dbReference type="ARBA" id="ARBA00022723"/>
    </source>
</evidence>
<evidence type="ECO:0000256" key="6">
    <source>
        <dbReference type="ARBA" id="ARBA00022801"/>
    </source>
</evidence>
<name>A0A1V1I3P7_9FIRM</name>
<dbReference type="Gene3D" id="2.30.250.10">
    <property type="entry name" value="Aminopeptidase i, Domain 2"/>
    <property type="match status" value="1"/>
</dbReference>
<protein>
    <recommendedName>
        <fullName evidence="10">M18 family aminopeptidase</fullName>
        <ecNumber evidence="10">3.4.11.-</ecNumber>
    </recommendedName>
</protein>
<keyword evidence="7 9" id="KW-0862">Zinc</keyword>
<dbReference type="GeneID" id="82206264"/>
<dbReference type="GO" id="GO:0008270">
    <property type="term" value="F:zinc ion binding"/>
    <property type="evidence" value="ECO:0007669"/>
    <property type="project" value="InterPro"/>
</dbReference>
<dbReference type="GO" id="GO:0005737">
    <property type="term" value="C:cytoplasm"/>
    <property type="evidence" value="ECO:0007669"/>
    <property type="project" value="UniProtKB-ARBA"/>
</dbReference>
<dbReference type="NCBIfam" id="NF002759">
    <property type="entry name" value="PRK02813.1"/>
    <property type="match status" value="1"/>
</dbReference>